<reference evidence="2" key="1">
    <citation type="submission" date="2017-01" db="EMBL/GenBank/DDBJ databases">
        <authorList>
            <person name="Wang Y."/>
            <person name="White M."/>
            <person name="Kvist S."/>
            <person name="Moncalvo J.-M."/>
        </authorList>
    </citation>
    <scope>NUCLEOTIDE SEQUENCE [LARGE SCALE GENOMIC DNA]</scope>
    <source>
        <strain evidence="2">COL-18-3</strain>
    </source>
</reference>
<dbReference type="Proteomes" id="UP000188320">
    <property type="component" value="Unassembled WGS sequence"/>
</dbReference>
<dbReference type="Gene3D" id="1.25.40.10">
    <property type="entry name" value="Tetratricopeptide repeat domain"/>
    <property type="match status" value="1"/>
</dbReference>
<dbReference type="AlphaFoldDB" id="A0A1R1PK09"/>
<protein>
    <recommendedName>
        <fullName evidence="3">Pentatricopeptide repeat-containing protein</fullName>
    </recommendedName>
</protein>
<accession>A0A1R1PK09</accession>
<evidence type="ECO:0008006" key="3">
    <source>
        <dbReference type="Google" id="ProtNLM"/>
    </source>
</evidence>
<organism evidence="1 2">
    <name type="scientific">Zancudomyces culisetae</name>
    <name type="common">Gut fungus</name>
    <name type="synonym">Smittium culisetae</name>
    <dbReference type="NCBI Taxonomy" id="1213189"/>
    <lineage>
        <taxon>Eukaryota</taxon>
        <taxon>Fungi</taxon>
        <taxon>Fungi incertae sedis</taxon>
        <taxon>Zoopagomycota</taxon>
        <taxon>Kickxellomycotina</taxon>
        <taxon>Harpellomycetes</taxon>
        <taxon>Harpellales</taxon>
        <taxon>Legeriomycetaceae</taxon>
        <taxon>Zancudomyces</taxon>
    </lineage>
</organism>
<gene>
    <name evidence="1" type="ORF">AX774_g5265</name>
</gene>
<name>A0A1R1PK09_ZANCU</name>
<comment type="caution">
    <text evidence="1">The sequence shown here is derived from an EMBL/GenBank/DDBJ whole genome shotgun (WGS) entry which is preliminary data.</text>
</comment>
<evidence type="ECO:0000313" key="1">
    <source>
        <dbReference type="EMBL" id="OMH81277.1"/>
    </source>
</evidence>
<sequence>MQRTINDILKRGDSRLLIEICHKIKDQNGFLLDPRIFELILVSLRVFFLNDLSISIWNHQRRQENYRSTVRIEREIIRAYIKVNKIKEAIKEFSIAKRLFGDNVEDLYSLTACMTTCLIKAKCTDLAQMIAEDYFENLTIKKGSKEIDLKKLSVFVKWVMEKKNVSYAEYLVNFMENRLKLQPEFHPYVYIVKYYAQAGDFGMLNKKLHEMKTKSVRINEIIASSILHGIGHCRDDTSFHLFLMFIIDNKKHIQLDMPLVKCIFDCARRIGHIDYALKWYRALRKITFSDFDYEKHLKYEPPTFLLDEKRLIMAIHENDSESIVTNTNPKDSKLPDPEIFLTQFQRRGDIGLTPHFPAFIARTISTFYHLCDQKSIQPLLSDVWSELVHLQNLFPSFRVDNSYYFIYCISLSDLNALHLHFNSVVELMNCHSVFFTGRQKKALYKRLKRQQQEQQ</sequence>
<dbReference type="InterPro" id="IPR011990">
    <property type="entry name" value="TPR-like_helical_dom_sf"/>
</dbReference>
<dbReference type="EMBL" id="LSSK01000938">
    <property type="protein sequence ID" value="OMH81277.1"/>
    <property type="molecule type" value="Genomic_DNA"/>
</dbReference>
<evidence type="ECO:0000313" key="2">
    <source>
        <dbReference type="Proteomes" id="UP000188320"/>
    </source>
</evidence>
<keyword evidence="2" id="KW-1185">Reference proteome</keyword>
<proteinExistence type="predicted"/>